<feature type="compositionally biased region" description="Basic and acidic residues" evidence="1">
    <location>
        <begin position="53"/>
        <end position="62"/>
    </location>
</feature>
<dbReference type="EMBL" id="VFQC01000002">
    <property type="protein sequence ID" value="TQN28549.1"/>
    <property type="molecule type" value="Genomic_DNA"/>
</dbReference>
<keyword evidence="3" id="KW-1185">Reference proteome</keyword>
<evidence type="ECO:0000313" key="2">
    <source>
        <dbReference type="EMBL" id="TQN28549.1"/>
    </source>
</evidence>
<organism evidence="2 3">
    <name type="scientific">Haloactinospora alba</name>
    <dbReference type="NCBI Taxonomy" id="405555"/>
    <lineage>
        <taxon>Bacteria</taxon>
        <taxon>Bacillati</taxon>
        <taxon>Actinomycetota</taxon>
        <taxon>Actinomycetes</taxon>
        <taxon>Streptosporangiales</taxon>
        <taxon>Nocardiopsidaceae</taxon>
        <taxon>Haloactinospora</taxon>
    </lineage>
</organism>
<feature type="region of interest" description="Disordered" evidence="1">
    <location>
        <begin position="53"/>
        <end position="77"/>
    </location>
</feature>
<name>A0A543N9T3_9ACTN</name>
<evidence type="ECO:0000256" key="1">
    <source>
        <dbReference type="SAM" id="MobiDB-lite"/>
    </source>
</evidence>
<evidence type="ECO:0000313" key="3">
    <source>
        <dbReference type="Proteomes" id="UP000317422"/>
    </source>
</evidence>
<comment type="caution">
    <text evidence="2">The sequence shown here is derived from an EMBL/GenBank/DDBJ whole genome shotgun (WGS) entry which is preliminary data.</text>
</comment>
<accession>A0A543N9T3</accession>
<dbReference type="AlphaFoldDB" id="A0A543N9T3"/>
<reference evidence="2 3" key="1">
    <citation type="submission" date="2019-06" db="EMBL/GenBank/DDBJ databases">
        <title>Sequencing the genomes of 1000 actinobacteria strains.</title>
        <authorList>
            <person name="Klenk H.-P."/>
        </authorList>
    </citation>
    <scope>NUCLEOTIDE SEQUENCE [LARGE SCALE GENOMIC DNA]</scope>
    <source>
        <strain evidence="2 3">DSM 45015</strain>
    </source>
</reference>
<sequence>MAKYLLLKHYRGAPVPVNDVPMDQWTPEEVSAHMRFMRDFAARVGFGIRVREGADVSPDRPQDSSPRALRSSRTRRSTGGVLFRSAWVSHTTSAISLLGVRVPR</sequence>
<gene>
    <name evidence="2" type="ORF">FHX37_3894</name>
</gene>
<dbReference type="Proteomes" id="UP000317422">
    <property type="component" value="Unassembled WGS sequence"/>
</dbReference>
<protein>
    <submittedName>
        <fullName evidence="2">Uncharacterized protein</fullName>
    </submittedName>
</protein>
<proteinExistence type="predicted"/>